<dbReference type="GO" id="GO:0005840">
    <property type="term" value="C:ribosome"/>
    <property type="evidence" value="ECO:0007669"/>
    <property type="project" value="UniProtKB-KW"/>
</dbReference>
<name>A0A2K3QGA3_9HYPO</name>
<feature type="compositionally biased region" description="Basic and acidic residues" evidence="4">
    <location>
        <begin position="259"/>
        <end position="274"/>
    </location>
</feature>
<feature type="compositionally biased region" description="Basic and acidic residues" evidence="4">
    <location>
        <begin position="304"/>
        <end position="322"/>
    </location>
</feature>
<feature type="compositionally biased region" description="Basic and acidic residues" evidence="4">
    <location>
        <begin position="517"/>
        <end position="527"/>
    </location>
</feature>
<sequence>MEDSLNIQNLLQTGYFTASRTKNPRPTSPQPHTPRLPPRVPTANKHASRSLDRRSPSRRYYPPPPSVEDEAVSLAKEYGTSRASSVSDEEPPSRGDIEQYPIIMEVHEHNPERRFVILNEPLDASSEAITTESKPQGTPTSEDNGSSKTDTSRTFESGPGKEQPRADSAKPGLQRRRSRQDLPPLDADFRPNRSYEHHRSQSSASASRPDFFSPRQSRPYGAQLLSPEIVQTGIGGREKAYHGLGPSSTSGGRSPTRQGHGETTDRRRDDEYYRRRQTVSTAGRSESSYEAGKLSRRMSNEWLSESRNRKDPSSSRSERRDNSQSYVPSNGEKAKDWNTYSYAQKKPIVVQEGRPAAPSSDKDTKGTGKARSRSRMSTAPLASPSHAAFTTAAAGAVDTTLRASATFPVHGERKRPDGPRAQLPYPDDDDHAYTGLRIDDDDIAPDQTTPRPIPIVSMPRPSPVLPSTSERPPDAIKATSPARSPAATPRSWNLPSFDPERDGLRADCARPVGSYRRYSESKEREGPEGLPECPRTKPVAGMMDWLTLPRTDFNICPTCYEAVFAKCDFRTHFQPMLRPTGEAIACDFGSSAWYRIAWLLTEKHERSDLRLFYQIANVVTSSRSETCPGNRKAARNWLTVKDPYTKRPVPEFAVCYECARTVEVLLPNLTGVFVPLESRSEPTKDICALHFTPKRKQFVLYFDALETTSDKAFVANQAPNIAELARDLQQLSIGSECREDSPVHDGYWHVMQFLPQFTVCGACFDEVVRPKLGDGNTIVQNFYMDPQRLPSGTCQLYSPRMREVFQKACRRRDPGYLKEKVLERRSIEADIFDKLLKLDRTQRSDAWTEEQVEKLVREWRRLRVSAHEKCKGKSPGEIYHEPELQPPSPPPNFDAHDDRGPSPTFTMASRPTVSIIGKDGAPTGATHPIPAVFTSPIRPDIVQQVHTGMAKNKRQPYAVSEKAGHQTSAESWGTGRAVARIPRVSGGGTHRAGQAAFGNMCRSGRMFAPTKIWRKWHIKVNQGQKRYATCSALAASAAVPLLLARGHQVMTVPEVPLVVDSTLFDAGAMGRTAASLGLLKAVGAGPDLEKVKGSKKLRAGKGKLRGRRHRQRRGPLVVYSPETDGKELVQGFRNIPGVETCPVTALNLLQLAPGGHLGRFIVWTSAAFKALDEIYGSTTVPSAHKRDFLLPSNVVSQADLTRLINSSEIQSSLNAPKGEATTRRGAVQKKNPLRNKQVMLRLNPYASVFAQESQKKQQ</sequence>
<dbReference type="EMBL" id="NRSZ01000535">
    <property type="protein sequence ID" value="PNY26552.1"/>
    <property type="molecule type" value="Genomic_DNA"/>
</dbReference>
<dbReference type="GO" id="GO:1990904">
    <property type="term" value="C:ribonucleoprotein complex"/>
    <property type="evidence" value="ECO:0007669"/>
    <property type="project" value="UniProtKB-KW"/>
</dbReference>
<evidence type="ECO:0000313" key="7">
    <source>
        <dbReference type="Proteomes" id="UP000236621"/>
    </source>
</evidence>
<feature type="compositionally biased region" description="Basic and acidic residues" evidence="4">
    <location>
        <begin position="187"/>
        <end position="199"/>
    </location>
</feature>
<evidence type="ECO:0000313" key="6">
    <source>
        <dbReference type="EMBL" id="PNY26552.1"/>
    </source>
</evidence>
<dbReference type="PROSITE" id="PS00939">
    <property type="entry name" value="RIBOSOMAL_L1E"/>
    <property type="match status" value="1"/>
</dbReference>
<dbReference type="OrthoDB" id="10259785at2759"/>
<comment type="caution">
    <text evidence="6">The sequence shown here is derived from an EMBL/GenBank/DDBJ whole genome shotgun (WGS) entry which is preliminary data.</text>
</comment>
<feature type="compositionally biased region" description="Polar residues" evidence="4">
    <location>
        <begin position="278"/>
        <end position="288"/>
    </location>
</feature>
<feature type="region of interest" description="Disordered" evidence="4">
    <location>
        <begin position="953"/>
        <end position="974"/>
    </location>
</feature>
<feature type="region of interest" description="Disordered" evidence="4">
    <location>
        <begin position="404"/>
        <end position="535"/>
    </location>
</feature>
<dbReference type="InterPro" id="IPR045240">
    <property type="entry name" value="Ribosomal_uL4_euk/arch"/>
</dbReference>
<keyword evidence="3" id="KW-0687">Ribonucleoprotein</keyword>
<feature type="compositionally biased region" description="Basic and acidic residues" evidence="4">
    <location>
        <begin position="498"/>
        <end position="508"/>
    </location>
</feature>
<dbReference type="STRING" id="45235.A0A2K3QGA3"/>
<organism evidence="6 7">
    <name type="scientific">Tolypocladium capitatum</name>
    <dbReference type="NCBI Taxonomy" id="45235"/>
    <lineage>
        <taxon>Eukaryota</taxon>
        <taxon>Fungi</taxon>
        <taxon>Dikarya</taxon>
        <taxon>Ascomycota</taxon>
        <taxon>Pezizomycotina</taxon>
        <taxon>Sordariomycetes</taxon>
        <taxon>Hypocreomycetidae</taxon>
        <taxon>Hypocreales</taxon>
        <taxon>Ophiocordycipitaceae</taxon>
        <taxon>Tolypocladium</taxon>
    </lineage>
</organism>
<feature type="domain" description="Large ribosomal subunit protein uL4 C-terminal" evidence="5">
    <location>
        <begin position="1187"/>
        <end position="1257"/>
    </location>
</feature>
<dbReference type="GO" id="GO:0006412">
    <property type="term" value="P:translation"/>
    <property type="evidence" value="ECO:0007669"/>
    <property type="project" value="InterPro"/>
</dbReference>
<dbReference type="InterPro" id="IPR002136">
    <property type="entry name" value="Ribosomal_uL4"/>
</dbReference>
<reference evidence="6 7" key="1">
    <citation type="submission" date="2017-08" db="EMBL/GenBank/DDBJ databases">
        <title>Harnessing the power of phylogenomics to disentangle the directionality and signatures of interkingdom host jumping in the parasitic fungal genus Tolypocladium.</title>
        <authorList>
            <person name="Quandt C.A."/>
            <person name="Patterson W."/>
            <person name="Spatafora J.W."/>
        </authorList>
    </citation>
    <scope>NUCLEOTIDE SEQUENCE [LARGE SCALE GENOMIC DNA]</scope>
    <source>
        <strain evidence="6 7">CBS 113982</strain>
    </source>
</reference>
<evidence type="ECO:0000256" key="1">
    <source>
        <dbReference type="ARBA" id="ARBA00010528"/>
    </source>
</evidence>
<evidence type="ECO:0000256" key="3">
    <source>
        <dbReference type="ARBA" id="ARBA00023274"/>
    </source>
</evidence>
<evidence type="ECO:0000259" key="5">
    <source>
        <dbReference type="Pfam" id="PF14374"/>
    </source>
</evidence>
<dbReference type="SUPFAM" id="SSF52166">
    <property type="entry name" value="Ribosomal protein L4"/>
    <property type="match status" value="1"/>
</dbReference>
<dbReference type="Proteomes" id="UP000236621">
    <property type="component" value="Unassembled WGS sequence"/>
</dbReference>
<feature type="compositionally biased region" description="Low complexity" evidence="4">
    <location>
        <begin position="478"/>
        <end position="491"/>
    </location>
</feature>
<dbReference type="GO" id="GO:0003735">
    <property type="term" value="F:structural constituent of ribosome"/>
    <property type="evidence" value="ECO:0007669"/>
    <property type="project" value="InterPro"/>
</dbReference>
<dbReference type="PANTHER" id="PTHR19431">
    <property type="entry name" value="60S RIBOSOMAL PROTEIN L4"/>
    <property type="match status" value="1"/>
</dbReference>
<feature type="compositionally biased region" description="Polar residues" evidence="4">
    <location>
        <begin position="128"/>
        <end position="155"/>
    </location>
</feature>
<dbReference type="Gene3D" id="3.40.1370.10">
    <property type="match status" value="1"/>
</dbReference>
<evidence type="ECO:0000256" key="2">
    <source>
        <dbReference type="ARBA" id="ARBA00022980"/>
    </source>
</evidence>
<comment type="similarity">
    <text evidence="1">Belongs to the universal ribosomal protein uL4 family.</text>
</comment>
<accession>A0A2K3QGA3</accession>
<dbReference type="InterPro" id="IPR023574">
    <property type="entry name" value="Ribosomal_uL4_dom_sf"/>
</dbReference>
<feature type="compositionally biased region" description="Pro residues" evidence="4">
    <location>
        <begin position="26"/>
        <end position="40"/>
    </location>
</feature>
<feature type="compositionally biased region" description="Low complexity" evidence="4">
    <location>
        <begin position="243"/>
        <end position="257"/>
    </location>
</feature>
<dbReference type="InterPro" id="IPR013000">
    <property type="entry name" value="Ribosomal_uL4_euk/arc_CS"/>
</dbReference>
<keyword evidence="2" id="KW-0689">Ribosomal protein</keyword>
<gene>
    <name evidence="6" type="ORF">TCAP_03518</name>
</gene>
<dbReference type="AlphaFoldDB" id="A0A2K3QGA3"/>
<feature type="compositionally biased region" description="Polar residues" evidence="4">
    <location>
        <begin position="1"/>
        <end position="25"/>
    </location>
</feature>
<feature type="region of interest" description="Disordered" evidence="4">
    <location>
        <begin position="1"/>
        <end position="100"/>
    </location>
</feature>
<dbReference type="Pfam" id="PF00573">
    <property type="entry name" value="Ribosomal_L4"/>
    <property type="match status" value="1"/>
</dbReference>
<keyword evidence="7" id="KW-1185">Reference proteome</keyword>
<dbReference type="Pfam" id="PF14374">
    <property type="entry name" value="Ribos_L4_asso_C"/>
    <property type="match status" value="1"/>
</dbReference>
<feature type="region of interest" description="Disordered" evidence="4">
    <location>
        <begin position="128"/>
        <end position="387"/>
    </location>
</feature>
<protein>
    <recommendedName>
        <fullName evidence="5">Large ribosomal subunit protein uL4 C-terminal domain-containing protein</fullName>
    </recommendedName>
</protein>
<dbReference type="FunFam" id="3.40.1370.10:FF:000002">
    <property type="entry name" value="60S ribosomal protein L4"/>
    <property type="match status" value="1"/>
</dbReference>
<feature type="region of interest" description="Disordered" evidence="4">
    <location>
        <begin position="870"/>
        <end position="908"/>
    </location>
</feature>
<dbReference type="InterPro" id="IPR025755">
    <property type="entry name" value="Ribos_uL4_C_dom"/>
</dbReference>
<evidence type="ECO:0000256" key="4">
    <source>
        <dbReference type="SAM" id="MobiDB-lite"/>
    </source>
</evidence>
<proteinExistence type="inferred from homology"/>